<reference evidence="3" key="1">
    <citation type="submission" date="2021-04" db="EMBL/GenBank/DDBJ databases">
        <authorList>
            <person name="Chebbi M.A.C M."/>
        </authorList>
    </citation>
    <scope>NUCLEOTIDE SEQUENCE</scope>
</reference>
<keyword evidence="1" id="KW-0479">Metal-binding</keyword>
<dbReference type="InterPro" id="IPR013087">
    <property type="entry name" value="Znf_C2H2_type"/>
</dbReference>
<evidence type="ECO:0000256" key="1">
    <source>
        <dbReference type="PROSITE-ProRule" id="PRU00042"/>
    </source>
</evidence>
<dbReference type="Proteomes" id="UP000786811">
    <property type="component" value="Unassembled WGS sequence"/>
</dbReference>
<dbReference type="AlphaFoldDB" id="A0A8J2MWE0"/>
<evidence type="ECO:0000313" key="4">
    <source>
        <dbReference type="Proteomes" id="UP000786811"/>
    </source>
</evidence>
<dbReference type="PROSITE" id="PS00028">
    <property type="entry name" value="ZINC_FINGER_C2H2_1"/>
    <property type="match status" value="1"/>
</dbReference>
<comment type="caution">
    <text evidence="3">The sequence shown here is derived from an EMBL/GenBank/DDBJ whole genome shotgun (WGS) entry which is preliminary data.</text>
</comment>
<evidence type="ECO:0000313" key="3">
    <source>
        <dbReference type="EMBL" id="CAG5100672.1"/>
    </source>
</evidence>
<keyword evidence="4" id="KW-1185">Reference proteome</keyword>
<proteinExistence type="predicted"/>
<organism evidence="3 4">
    <name type="scientific">Cotesia congregata</name>
    <name type="common">Parasitoid wasp</name>
    <name type="synonym">Apanteles congregatus</name>
    <dbReference type="NCBI Taxonomy" id="51543"/>
    <lineage>
        <taxon>Eukaryota</taxon>
        <taxon>Metazoa</taxon>
        <taxon>Ecdysozoa</taxon>
        <taxon>Arthropoda</taxon>
        <taxon>Hexapoda</taxon>
        <taxon>Insecta</taxon>
        <taxon>Pterygota</taxon>
        <taxon>Neoptera</taxon>
        <taxon>Endopterygota</taxon>
        <taxon>Hymenoptera</taxon>
        <taxon>Apocrita</taxon>
        <taxon>Ichneumonoidea</taxon>
        <taxon>Braconidae</taxon>
        <taxon>Microgastrinae</taxon>
        <taxon>Cotesia</taxon>
    </lineage>
</organism>
<dbReference type="PROSITE" id="PS50157">
    <property type="entry name" value="ZINC_FINGER_C2H2_2"/>
    <property type="match status" value="1"/>
</dbReference>
<sequence>MPTCSICSIQVDCINTLIFHIAKYPDIKNIYNCGELNCYSTFSTKDSFKKHLQRIHDCQLNSLVVKDININLTNETRKFSNSENLNYDSNTQSNFQQNTNNPGFSANDFKTALNKAALSEDMQEAPTIVNLDDDIISPVKQSGIDNYLSKPKILHTKILDETEMIDTSKSKVGSFSSVLSEAKKLGFNSSSSSDKSDLKVDKDAKVFLSDSFIGILESKVENTLINSNCSDKDINVFKKMFDDIKNTFADLDTEHRRLKHFEKSGSYIKPKSYIIDRTYVISKSKKGSKGKMIDICGQFIPLRATLKNFFQQPNALTDTVNYMEQLNNNETVIENYIQCKSWAKKRSEYKDDDIVIPYFLSGDDVEVNNSLGSRSGKVMPIYASIPCLPSECRSKLENYFLVLLYDSWIHLNKNKKNRTFRIYRPLIKEIKFLEEKGIKILTNQGEKHVYFVLGLIQGDNLGLHGLLDFTESFSATYYCRFCKMDKNTCQNTIFLSPELTQTVQNYKTDLKTNNITLTGIREKCVFNSASFHAVENFSVDEMHDFREGIAHDDLIEILSAITLQNSEYYEFSVSELNERLAVFDYGPIDSLNKPPFIRVDDLSKNNKLKMTASELTMFVRLLGVIIGD</sequence>
<evidence type="ECO:0000259" key="2">
    <source>
        <dbReference type="PROSITE" id="PS50157"/>
    </source>
</evidence>
<gene>
    <name evidence="3" type="ORF">HICCMSTLAB_LOCUS9745</name>
</gene>
<keyword evidence="1" id="KW-0863">Zinc-finger</keyword>
<feature type="domain" description="C2H2-type" evidence="2">
    <location>
        <begin position="31"/>
        <end position="56"/>
    </location>
</feature>
<keyword evidence="1" id="KW-0862">Zinc</keyword>
<accession>A0A8J2MWE0</accession>
<dbReference type="EMBL" id="CAJNRD030001122">
    <property type="protein sequence ID" value="CAG5100672.1"/>
    <property type="molecule type" value="Genomic_DNA"/>
</dbReference>
<dbReference type="OrthoDB" id="8192078at2759"/>
<name>A0A8J2MWE0_COTCN</name>
<dbReference type="GO" id="GO:0008270">
    <property type="term" value="F:zinc ion binding"/>
    <property type="evidence" value="ECO:0007669"/>
    <property type="project" value="UniProtKB-KW"/>
</dbReference>
<protein>
    <recommendedName>
        <fullName evidence="2">C2H2-type domain-containing protein</fullName>
    </recommendedName>
</protein>